<evidence type="ECO:0000256" key="1">
    <source>
        <dbReference type="SAM" id="SignalP"/>
    </source>
</evidence>
<dbReference type="InterPro" id="IPR032299">
    <property type="entry name" value="DUF4843"/>
</dbReference>
<feature type="signal peptide" evidence="1">
    <location>
        <begin position="1"/>
        <end position="20"/>
    </location>
</feature>
<evidence type="ECO:0000313" key="2">
    <source>
        <dbReference type="EMBL" id="KIO47358.1"/>
    </source>
</evidence>
<feature type="chain" id="PRO_5044217643" description="DUF4843 domain-containing protein" evidence="1">
    <location>
        <begin position="21"/>
        <end position="280"/>
    </location>
</feature>
<keyword evidence="1" id="KW-0732">Signal</keyword>
<dbReference type="Proteomes" id="UP000031937">
    <property type="component" value="Unassembled WGS sequence"/>
</dbReference>
<name>A0AB34R973_9PORP</name>
<proteinExistence type="predicted"/>
<accession>A0AB34R973</accession>
<comment type="caution">
    <text evidence="2">The sequence shown here is derived from an EMBL/GenBank/DDBJ whole genome shotgun (WGS) entry which is preliminary data.</text>
</comment>
<dbReference type="RefSeq" id="WP_041502175.1">
    <property type="nucleotide sequence ID" value="NZ_JPIT01000007.1"/>
</dbReference>
<dbReference type="PROSITE" id="PS51257">
    <property type="entry name" value="PROKAR_LIPOPROTEIN"/>
    <property type="match status" value="1"/>
</dbReference>
<sequence length="280" mass="31812">MNKLRFIYTMCIFALGLLVAGCSKEEIPTYNEEFPSVTFPWTGIGIKTYPGYNTTTKKFEKVYSFWSDPNEEKVIVDIPLEVIGDVRSYDRKVNCTLDLDSCTLIEGSYKILEAVVPAGEAFGKISIEVTKLPALETETCVLELVLTTSDDFAKGPKEYIRAKFMFDNQLPMPRSGTFYCRTYNYLIAAGQSMNLANYNYYSKNAHKAILEALDWPWESDKWPAYNNRDPLGLTFYTTAQTNAYYDLLNAYLEAYEEVHGEPLLHDGGLAKGQPVKARKF</sequence>
<dbReference type="Pfam" id="PF16132">
    <property type="entry name" value="DUF4843"/>
    <property type="match status" value="1"/>
</dbReference>
<evidence type="ECO:0000313" key="3">
    <source>
        <dbReference type="Proteomes" id="UP000031937"/>
    </source>
</evidence>
<protein>
    <recommendedName>
        <fullName evidence="4">DUF4843 domain-containing protein</fullName>
    </recommendedName>
</protein>
<organism evidence="2 3">
    <name type="scientific">Sanguibacteroides justesenii</name>
    <dbReference type="NCBI Taxonomy" id="1547597"/>
    <lineage>
        <taxon>Bacteria</taxon>
        <taxon>Pseudomonadati</taxon>
        <taxon>Bacteroidota</taxon>
        <taxon>Bacteroidia</taxon>
        <taxon>Bacteroidales</taxon>
        <taxon>Porphyromonadaceae</taxon>
        <taxon>Sanguibacteroides</taxon>
    </lineage>
</organism>
<dbReference type="AlphaFoldDB" id="A0AB34R973"/>
<reference evidence="2 3" key="1">
    <citation type="submission" date="2014-07" db="EMBL/GenBank/DDBJ databases">
        <title>Porphyromonadaceae bacterium OUH 334697 = ATCC BAA-2682 = DSM 28341 draft genome.</title>
        <authorList>
            <person name="Sydenham T.V."/>
            <person name="Hasman H."/>
            <person name="Justesen U.S."/>
        </authorList>
    </citation>
    <scope>NUCLEOTIDE SEQUENCE [LARGE SCALE GENOMIC DNA]</scope>
    <source>
        <strain evidence="2 3">OUH 334697</strain>
    </source>
</reference>
<dbReference type="EMBL" id="JPIT01000007">
    <property type="protein sequence ID" value="KIO47358.1"/>
    <property type="molecule type" value="Genomic_DNA"/>
</dbReference>
<gene>
    <name evidence="2" type="ORF">IE90_01900</name>
</gene>
<evidence type="ECO:0008006" key="4">
    <source>
        <dbReference type="Google" id="ProtNLM"/>
    </source>
</evidence>